<protein>
    <submittedName>
        <fullName evidence="3">Uncharacterized protein</fullName>
    </submittedName>
</protein>
<gene>
    <name evidence="3" type="ORF">Cvel_33125</name>
</gene>
<evidence type="ECO:0000313" key="3">
    <source>
        <dbReference type="EMBL" id="CEM49217.1"/>
    </source>
</evidence>
<name>A0A0G4HXI6_9ALVE</name>
<dbReference type="EMBL" id="CDMZ01004261">
    <property type="protein sequence ID" value="CEM49217.1"/>
    <property type="molecule type" value="Genomic_DNA"/>
</dbReference>
<organism evidence="3">
    <name type="scientific">Chromera velia CCMP2878</name>
    <dbReference type="NCBI Taxonomy" id="1169474"/>
    <lineage>
        <taxon>Eukaryota</taxon>
        <taxon>Sar</taxon>
        <taxon>Alveolata</taxon>
        <taxon>Colpodellida</taxon>
        <taxon>Chromeraceae</taxon>
        <taxon>Chromera</taxon>
    </lineage>
</organism>
<feature type="compositionally biased region" description="Basic residues" evidence="1">
    <location>
        <begin position="171"/>
        <end position="181"/>
    </location>
</feature>
<proteinExistence type="predicted"/>
<evidence type="ECO:0000256" key="2">
    <source>
        <dbReference type="SAM" id="SignalP"/>
    </source>
</evidence>
<reference evidence="3" key="1">
    <citation type="submission" date="2014-11" db="EMBL/GenBank/DDBJ databases">
        <authorList>
            <person name="Otto D Thomas"/>
            <person name="Naeem Raeece"/>
        </authorList>
    </citation>
    <scope>NUCLEOTIDE SEQUENCE</scope>
</reference>
<dbReference type="VEuPathDB" id="CryptoDB:Cvel_33125"/>
<sequence>MGRRGKRKSLLCGQTAGFLGLVRLLPICLPFVTGKGTETGNGRDKGIGVWRLVPQRIVFGCWSEPETDVEKGNSITHSLCFGSAATVPLDRTAHEETSVAPLDRTAHEETPVEYEDSEDELWGPLFRKGGQGMEAAGGAQTEKRIKVEKPGRTWQSVETSGRARGADVGGRGHRKTDRRSP</sequence>
<evidence type="ECO:0000256" key="1">
    <source>
        <dbReference type="SAM" id="MobiDB-lite"/>
    </source>
</evidence>
<keyword evidence="2" id="KW-0732">Signal</keyword>
<feature type="region of interest" description="Disordered" evidence="1">
    <location>
        <begin position="126"/>
        <end position="181"/>
    </location>
</feature>
<accession>A0A0G4HXI6</accession>
<feature type="chain" id="PRO_5005191885" evidence="2">
    <location>
        <begin position="35"/>
        <end position="181"/>
    </location>
</feature>
<feature type="signal peptide" evidence="2">
    <location>
        <begin position="1"/>
        <end position="34"/>
    </location>
</feature>
<feature type="compositionally biased region" description="Basic and acidic residues" evidence="1">
    <location>
        <begin position="141"/>
        <end position="151"/>
    </location>
</feature>
<dbReference type="AlphaFoldDB" id="A0A0G4HXI6"/>